<feature type="transmembrane region" description="Helical" evidence="7">
    <location>
        <begin position="338"/>
        <end position="361"/>
    </location>
</feature>
<keyword evidence="5 7" id="KW-1133">Transmembrane helix</keyword>
<dbReference type="GO" id="GO:0012505">
    <property type="term" value="C:endomembrane system"/>
    <property type="evidence" value="ECO:0007669"/>
    <property type="project" value="UniProtKB-SubCell"/>
</dbReference>
<dbReference type="GO" id="GO:0016020">
    <property type="term" value="C:membrane"/>
    <property type="evidence" value="ECO:0007669"/>
    <property type="project" value="UniProtKB-UniRule"/>
</dbReference>
<dbReference type="EMBL" id="VJMJ01000066">
    <property type="protein sequence ID" value="KAF0739155.1"/>
    <property type="molecule type" value="Genomic_DNA"/>
</dbReference>
<evidence type="ECO:0000313" key="8">
    <source>
        <dbReference type="EMBL" id="KAF0739155.1"/>
    </source>
</evidence>
<organism evidence="8 9">
    <name type="scientific">Aphanomyces euteiches</name>
    <dbReference type="NCBI Taxonomy" id="100861"/>
    <lineage>
        <taxon>Eukaryota</taxon>
        <taxon>Sar</taxon>
        <taxon>Stramenopiles</taxon>
        <taxon>Oomycota</taxon>
        <taxon>Saprolegniomycetes</taxon>
        <taxon>Saprolegniales</taxon>
        <taxon>Verrucalvaceae</taxon>
        <taxon>Aphanomyces</taxon>
    </lineage>
</organism>
<comment type="caution">
    <text evidence="8">The sequence shown here is derived from an EMBL/GenBank/DDBJ whole genome shotgun (WGS) entry which is preliminary data.</text>
</comment>
<dbReference type="InterPro" id="IPR003492">
    <property type="entry name" value="Battenin_disease_Cln3"/>
</dbReference>
<feature type="transmembrane region" description="Helical" evidence="7">
    <location>
        <begin position="127"/>
        <end position="152"/>
    </location>
</feature>
<evidence type="ECO:0000256" key="1">
    <source>
        <dbReference type="ARBA" id="ARBA00004127"/>
    </source>
</evidence>
<name>A0A6G0XGG2_9STRA</name>
<keyword evidence="6 7" id="KW-0472">Membrane</keyword>
<dbReference type="InterPro" id="IPR036259">
    <property type="entry name" value="MFS_trans_sf"/>
</dbReference>
<evidence type="ECO:0000256" key="7">
    <source>
        <dbReference type="RuleBase" id="RU361113"/>
    </source>
</evidence>
<evidence type="ECO:0008006" key="10">
    <source>
        <dbReference type="Google" id="ProtNLM"/>
    </source>
</evidence>
<comment type="similarity">
    <text evidence="2 7">Belongs to the battenin family.</text>
</comment>
<reference evidence="8 9" key="1">
    <citation type="submission" date="2019-07" db="EMBL/GenBank/DDBJ databases">
        <title>Genomics analysis of Aphanomyces spp. identifies a new class of oomycete effector associated with host adaptation.</title>
        <authorList>
            <person name="Gaulin E."/>
        </authorList>
    </citation>
    <scope>NUCLEOTIDE SEQUENCE [LARGE SCALE GENOMIC DNA]</scope>
    <source>
        <strain evidence="8 9">ATCC 201684</strain>
    </source>
</reference>
<sequence length="382" mass="41507">MLLSTTSWTTAAFWLLGLVNNIPYVIMIAGAKDINAGGVGLIYVSEVAPSLIIQLSGPYWFQLVSYRTRLHVAAACMLMSFLTVVMGFRGSLWLQLLGVCFNGIQSAIGESSLLASTALFDDSRLCLTAWSSGTGFAGVAGFAWVTIFTSFASLQTTLLLALIFPAIYVAVFECMLPPMALNRAAEAEEAIPLVAKKQVGLSEGLRLTVGLWPYMLPLVLVYAAEYAMMTGTWAAIGFPLQDPAARELFYRYAGFIYQIGVFVARSSGTWLRVRRCSLLVLSLLQVGFCAFFWTVAQYQVFYNWGLLLPCFVVGCIGGLVYVNAFTLLSDEVDQHTEFALAAASVSMNTGVLVADIAGLWIQGCLYSMHRLAGATIQVDCHV</sequence>
<keyword evidence="9" id="KW-1185">Reference proteome</keyword>
<feature type="transmembrane region" description="Helical" evidence="7">
    <location>
        <begin position="70"/>
        <end position="88"/>
    </location>
</feature>
<dbReference type="GO" id="GO:0051453">
    <property type="term" value="P:regulation of intracellular pH"/>
    <property type="evidence" value="ECO:0007669"/>
    <property type="project" value="TreeGrafter"/>
</dbReference>
<dbReference type="Proteomes" id="UP000481153">
    <property type="component" value="Unassembled WGS sequence"/>
</dbReference>
<evidence type="ECO:0000256" key="4">
    <source>
        <dbReference type="ARBA" id="ARBA00022692"/>
    </source>
</evidence>
<accession>A0A6G0XGG2</accession>
<dbReference type="PANTHER" id="PTHR10981">
    <property type="entry name" value="BATTENIN"/>
    <property type="match status" value="1"/>
</dbReference>
<evidence type="ECO:0000256" key="3">
    <source>
        <dbReference type="ARBA" id="ARBA00022448"/>
    </source>
</evidence>
<dbReference type="PANTHER" id="PTHR10981:SF0">
    <property type="entry name" value="BATTENIN"/>
    <property type="match status" value="1"/>
</dbReference>
<keyword evidence="4 7" id="KW-0812">Transmembrane</keyword>
<dbReference type="VEuPathDB" id="FungiDB:AeMF1_001061"/>
<evidence type="ECO:0000313" key="9">
    <source>
        <dbReference type="Proteomes" id="UP000481153"/>
    </source>
</evidence>
<keyword evidence="3" id="KW-0813">Transport</keyword>
<gene>
    <name evidence="8" type="ORF">Ae201684_005082</name>
</gene>
<feature type="transmembrane region" description="Helical" evidence="7">
    <location>
        <begin position="276"/>
        <end position="295"/>
    </location>
</feature>
<protein>
    <recommendedName>
        <fullName evidence="10">Battenin</fullName>
    </recommendedName>
</protein>
<dbReference type="Gene3D" id="1.20.1250.20">
    <property type="entry name" value="MFS general substrate transporter like domains"/>
    <property type="match status" value="1"/>
</dbReference>
<feature type="transmembrane region" description="Helical" evidence="7">
    <location>
        <begin position="214"/>
        <end position="236"/>
    </location>
</feature>
<feature type="transmembrane region" description="Helical" evidence="7">
    <location>
        <begin position="41"/>
        <end position="61"/>
    </location>
</feature>
<evidence type="ECO:0000256" key="5">
    <source>
        <dbReference type="ARBA" id="ARBA00022989"/>
    </source>
</evidence>
<proteinExistence type="inferred from homology"/>
<feature type="transmembrane region" description="Helical" evidence="7">
    <location>
        <begin position="158"/>
        <end position="176"/>
    </location>
</feature>
<feature type="transmembrane region" description="Helical" evidence="7">
    <location>
        <begin position="301"/>
        <end position="326"/>
    </location>
</feature>
<dbReference type="Pfam" id="PF02487">
    <property type="entry name" value="CLN3"/>
    <property type="match status" value="2"/>
</dbReference>
<dbReference type="SUPFAM" id="SSF103473">
    <property type="entry name" value="MFS general substrate transporter"/>
    <property type="match status" value="1"/>
</dbReference>
<evidence type="ECO:0000256" key="6">
    <source>
        <dbReference type="ARBA" id="ARBA00023136"/>
    </source>
</evidence>
<evidence type="ECO:0000256" key="2">
    <source>
        <dbReference type="ARBA" id="ARBA00007467"/>
    </source>
</evidence>
<dbReference type="GO" id="GO:0005773">
    <property type="term" value="C:vacuole"/>
    <property type="evidence" value="ECO:0007669"/>
    <property type="project" value="UniProtKB-ARBA"/>
</dbReference>
<comment type="subcellular location">
    <subcellularLocation>
        <location evidence="1">Endomembrane system</location>
        <topology evidence="1">Multi-pass membrane protein</topology>
    </subcellularLocation>
</comment>
<feature type="transmembrane region" description="Helical" evidence="7">
    <location>
        <begin position="248"/>
        <end position="264"/>
    </location>
</feature>
<dbReference type="PRINTS" id="PR01315">
    <property type="entry name" value="BATTENIN"/>
</dbReference>
<dbReference type="AlphaFoldDB" id="A0A6G0XGG2"/>